<dbReference type="EMBL" id="CP048654">
    <property type="protein sequence ID" value="QOW42466.1"/>
    <property type="molecule type" value="Genomic_DNA"/>
</dbReference>
<proteinExistence type="predicted"/>
<sequence length="65" mass="7262">MTIRPLSVVVLSLLGWAVPSVASAQTVHYSAYMVFGSGLLLVLALTIYVIRQIRFSLRNYHSKRP</sequence>
<accession>A0A0F3L9V4</accession>
<dbReference type="Proteomes" id="UP000593812">
    <property type="component" value="Chromosome"/>
</dbReference>
<evidence type="ECO:0000256" key="1">
    <source>
        <dbReference type="SAM" id="Phobius"/>
    </source>
</evidence>
<evidence type="ECO:0000313" key="6">
    <source>
        <dbReference type="Proteomes" id="UP000503440"/>
    </source>
</evidence>
<feature type="transmembrane region" description="Helical" evidence="1">
    <location>
        <begin position="34"/>
        <end position="50"/>
    </location>
</feature>
<dbReference type="EMBL" id="JAWJYY010000001">
    <property type="protein sequence ID" value="MDV4314677.1"/>
    <property type="molecule type" value="Genomic_DNA"/>
</dbReference>
<evidence type="ECO:0000313" key="5">
    <source>
        <dbReference type="EMBL" id="QOW42466.1"/>
    </source>
</evidence>
<evidence type="ECO:0000313" key="7">
    <source>
        <dbReference type="Proteomes" id="UP000593812"/>
    </source>
</evidence>
<evidence type="ECO:0000256" key="2">
    <source>
        <dbReference type="SAM" id="SignalP"/>
    </source>
</evidence>
<feature type="signal peptide" evidence="2">
    <location>
        <begin position="1"/>
        <end position="24"/>
    </location>
</feature>
<keyword evidence="1" id="KW-0812">Transmembrane</keyword>
<dbReference type="RefSeq" id="WP_005181929.1">
    <property type="nucleotide sequence ID" value="NZ_CAXNYR010000009.1"/>
</dbReference>
<reference evidence="4 6" key="1">
    <citation type="submission" date="2019-09" db="EMBL/GenBank/DDBJ databases">
        <title>Non-baumannii Acinetobacter spp. carrying blaNDM-1 isolated in China.</title>
        <authorList>
            <person name="Cui C."/>
            <person name="Chen C."/>
            <person name="Sun J."/>
            <person name="Liu Y."/>
        </authorList>
    </citation>
    <scope>NUCLEOTIDE SEQUENCE [LARGE SCALE GENOMIC DNA]</scope>
    <source>
        <strain evidence="4 6">B18</strain>
    </source>
</reference>
<name>A0A0F3L9V4_9GAMM</name>
<reference evidence="5 7" key="2">
    <citation type="submission" date="2020-02" db="EMBL/GenBank/DDBJ databases">
        <title>Tigecycline-resistant Acinetobacter species from pigs and migratory birds.</title>
        <authorList>
            <person name="Chen C."/>
            <person name="Sun J."/>
            <person name="Liao X.-P."/>
            <person name="Liu Y.-H."/>
        </authorList>
    </citation>
    <scope>NUCLEOTIDE SEQUENCE [LARGE SCALE GENOMIC DNA]</scope>
    <source>
        <strain evidence="5 7">C15_T</strain>
    </source>
</reference>
<protein>
    <submittedName>
        <fullName evidence="3">Uncharacterized protein</fullName>
    </submittedName>
</protein>
<feature type="chain" id="PRO_5015038055" evidence="2">
    <location>
        <begin position="25"/>
        <end position="65"/>
    </location>
</feature>
<dbReference type="KEGG" id="aid:CTZ23_13380"/>
<dbReference type="Proteomes" id="UP000503440">
    <property type="component" value="Chromosome"/>
</dbReference>
<dbReference type="AlphaFoldDB" id="A0A0F3L9V4"/>
<dbReference type="EMBL" id="CP044455">
    <property type="protein sequence ID" value="QIC71261.1"/>
    <property type="molecule type" value="Genomic_DNA"/>
</dbReference>
<evidence type="ECO:0000313" key="3">
    <source>
        <dbReference type="EMBL" id="MDV4314677.1"/>
    </source>
</evidence>
<evidence type="ECO:0000313" key="4">
    <source>
        <dbReference type="EMBL" id="QIC71261.1"/>
    </source>
</evidence>
<dbReference type="STRING" id="756892.GCA_001922645_02661"/>
<organism evidence="3 8">
    <name type="scientific">Acinetobacter indicus</name>
    <dbReference type="NCBI Taxonomy" id="756892"/>
    <lineage>
        <taxon>Bacteria</taxon>
        <taxon>Pseudomonadati</taxon>
        <taxon>Pseudomonadota</taxon>
        <taxon>Gammaproteobacteria</taxon>
        <taxon>Moraxellales</taxon>
        <taxon>Moraxellaceae</taxon>
        <taxon>Acinetobacter</taxon>
    </lineage>
</organism>
<evidence type="ECO:0000313" key="8">
    <source>
        <dbReference type="Proteomes" id="UP001284654"/>
    </source>
</evidence>
<keyword evidence="1" id="KW-0472">Membrane</keyword>
<keyword evidence="1" id="KW-1133">Transmembrane helix</keyword>
<gene>
    <name evidence="4" type="ORF">FSC09_13030</name>
    <name evidence="5" type="ORF">G0027_06140</name>
    <name evidence="3" type="ORF">MSG88_02555</name>
</gene>
<reference evidence="3" key="3">
    <citation type="submission" date="2023-10" db="EMBL/GenBank/DDBJ databases">
        <authorList>
            <person name="Sykes E.M.E."/>
            <person name="Khan I.U.H."/>
            <person name="Kumar A."/>
        </authorList>
    </citation>
    <scope>NUCLEOTIDE SEQUENCE</scope>
    <source>
        <strain evidence="3">IK5</strain>
    </source>
</reference>
<keyword evidence="2" id="KW-0732">Signal</keyword>
<dbReference type="Proteomes" id="UP001284654">
    <property type="component" value="Unassembled WGS sequence"/>
</dbReference>